<dbReference type="PROSITE" id="PS51123">
    <property type="entry name" value="OMPA_2"/>
    <property type="match status" value="1"/>
</dbReference>
<dbReference type="SUPFAM" id="SSF103088">
    <property type="entry name" value="OmpA-like"/>
    <property type="match status" value="1"/>
</dbReference>
<sequence>MKAEMRRIKTMAESETTAMDGLEEAILNAIKAEDDLTDLLSVMLFERTPEGLLIQITDKQGFAMFATAQSQPGDRAALLLDLVARALRRVDNPIIVQGHTDGAGYSAEAFGNWELSAARANAARRLLESGGVAGDRIRKIEGMADRDPLIMDRPLDPRNRRIAIHVLRQTPLAVNLLPEFSNKYRR</sequence>
<dbReference type="AlphaFoldDB" id="A0A5A7N5P0"/>
<keyword evidence="1" id="KW-0472">Membrane</keyword>
<protein>
    <recommendedName>
        <fullName evidence="2">OmpA-like domain-containing protein</fullName>
    </recommendedName>
</protein>
<evidence type="ECO:0000256" key="1">
    <source>
        <dbReference type="PROSITE-ProRule" id="PRU00473"/>
    </source>
</evidence>
<name>A0A5A7N5P0_9PROT</name>
<dbReference type="InterPro" id="IPR006665">
    <property type="entry name" value="OmpA-like"/>
</dbReference>
<dbReference type="Pfam" id="PF00691">
    <property type="entry name" value="OmpA"/>
    <property type="match status" value="1"/>
</dbReference>
<proteinExistence type="predicted"/>
<organism evidence="3 4">
    <name type="scientific">Iodidimonas nitroreducens</name>
    <dbReference type="NCBI Taxonomy" id="1236968"/>
    <lineage>
        <taxon>Bacteria</taxon>
        <taxon>Pseudomonadati</taxon>
        <taxon>Pseudomonadota</taxon>
        <taxon>Alphaproteobacteria</taxon>
        <taxon>Iodidimonadales</taxon>
        <taxon>Iodidimonadaceae</taxon>
        <taxon>Iodidimonas</taxon>
    </lineage>
</organism>
<dbReference type="GO" id="GO:0016020">
    <property type="term" value="C:membrane"/>
    <property type="evidence" value="ECO:0007669"/>
    <property type="project" value="UniProtKB-UniRule"/>
</dbReference>
<dbReference type="InterPro" id="IPR050330">
    <property type="entry name" value="Bact_OuterMem_StrucFunc"/>
</dbReference>
<comment type="caution">
    <text evidence="3">The sequence shown here is derived from an EMBL/GenBank/DDBJ whole genome shotgun (WGS) entry which is preliminary data.</text>
</comment>
<evidence type="ECO:0000313" key="4">
    <source>
        <dbReference type="Proteomes" id="UP000324996"/>
    </source>
</evidence>
<dbReference type="EMBL" id="BKCN01000003">
    <property type="protein sequence ID" value="GER03317.1"/>
    <property type="molecule type" value="Genomic_DNA"/>
</dbReference>
<dbReference type="Gene3D" id="3.30.1330.60">
    <property type="entry name" value="OmpA-like domain"/>
    <property type="match status" value="1"/>
</dbReference>
<dbReference type="Proteomes" id="UP000324996">
    <property type="component" value="Unassembled WGS sequence"/>
</dbReference>
<dbReference type="InterPro" id="IPR036737">
    <property type="entry name" value="OmpA-like_sf"/>
</dbReference>
<reference evidence="3 4" key="1">
    <citation type="submission" date="2019-09" db="EMBL/GenBank/DDBJ databases">
        <title>NBRP : Genome information of microbial organism related human and environment.</title>
        <authorList>
            <person name="Hattori M."/>
            <person name="Oshima K."/>
            <person name="Inaba H."/>
            <person name="Suda W."/>
            <person name="Sakamoto M."/>
            <person name="Iino T."/>
            <person name="Kitahara M."/>
            <person name="Oshida Y."/>
            <person name="Iida T."/>
            <person name="Kudo T."/>
            <person name="Itoh T."/>
            <person name="Ohkuma M."/>
        </authorList>
    </citation>
    <scope>NUCLEOTIDE SEQUENCE [LARGE SCALE GENOMIC DNA]</scope>
    <source>
        <strain evidence="3 4">Q-1</strain>
    </source>
</reference>
<evidence type="ECO:0000259" key="2">
    <source>
        <dbReference type="PROSITE" id="PS51123"/>
    </source>
</evidence>
<dbReference type="PANTHER" id="PTHR30329">
    <property type="entry name" value="STATOR ELEMENT OF FLAGELLAR MOTOR COMPLEX"/>
    <property type="match status" value="1"/>
</dbReference>
<dbReference type="PANTHER" id="PTHR30329:SF21">
    <property type="entry name" value="LIPOPROTEIN YIAD-RELATED"/>
    <property type="match status" value="1"/>
</dbReference>
<accession>A0A5A7N5P0</accession>
<keyword evidence="4" id="KW-1185">Reference proteome</keyword>
<evidence type="ECO:0000313" key="3">
    <source>
        <dbReference type="EMBL" id="GER03317.1"/>
    </source>
</evidence>
<feature type="domain" description="OmpA-like" evidence="2">
    <location>
        <begin position="52"/>
        <end position="170"/>
    </location>
</feature>
<gene>
    <name evidence="3" type="ORF">JCM17846_09990</name>
</gene>